<dbReference type="Pfam" id="PF01124">
    <property type="entry name" value="MAPEG"/>
    <property type="match status" value="1"/>
</dbReference>
<dbReference type="InterPro" id="IPR001129">
    <property type="entry name" value="Membr-assoc_MAPEG"/>
</dbReference>
<evidence type="ECO:0000256" key="1">
    <source>
        <dbReference type="ARBA" id="ARBA00004370"/>
    </source>
</evidence>
<organism evidence="5 6">
    <name type="scientific">Microdochium bolleyi</name>
    <dbReference type="NCBI Taxonomy" id="196109"/>
    <lineage>
        <taxon>Eukaryota</taxon>
        <taxon>Fungi</taxon>
        <taxon>Dikarya</taxon>
        <taxon>Ascomycota</taxon>
        <taxon>Pezizomycotina</taxon>
        <taxon>Sordariomycetes</taxon>
        <taxon>Xylariomycetidae</taxon>
        <taxon>Xylariales</taxon>
        <taxon>Microdochiaceae</taxon>
        <taxon>Microdochium</taxon>
    </lineage>
</organism>
<proteinExistence type="predicted"/>
<reference evidence="6" key="1">
    <citation type="submission" date="2016-02" db="EMBL/GenBank/DDBJ databases">
        <title>Draft genome sequence of Microdochium bolleyi, a fungal endophyte of beachgrass.</title>
        <authorList>
            <consortium name="DOE Joint Genome Institute"/>
            <person name="David A.S."/>
            <person name="May G."/>
            <person name="Haridas S."/>
            <person name="Lim J."/>
            <person name="Wang M."/>
            <person name="Labutti K."/>
            <person name="Lipzen A."/>
            <person name="Barry K."/>
            <person name="Grigoriev I.V."/>
        </authorList>
    </citation>
    <scope>NUCLEOTIDE SEQUENCE [LARGE SCALE GENOMIC DNA]</scope>
    <source>
        <strain evidence="6">J235TASD1</strain>
    </source>
</reference>
<protein>
    <submittedName>
        <fullName evidence="5">Membrane-associated, eicosanoid/glutathione metabolism protein</fullName>
    </submittedName>
</protein>
<evidence type="ECO:0000256" key="2">
    <source>
        <dbReference type="ARBA" id="ARBA00022692"/>
    </source>
</evidence>
<accession>A0A136IT76</accession>
<dbReference type="STRING" id="196109.A0A136IT76"/>
<comment type="subcellular location">
    <subcellularLocation>
        <location evidence="1">Membrane</location>
    </subcellularLocation>
</comment>
<keyword evidence="6" id="KW-1185">Reference proteome</keyword>
<evidence type="ECO:0000256" key="3">
    <source>
        <dbReference type="ARBA" id="ARBA00022989"/>
    </source>
</evidence>
<keyword evidence="4" id="KW-0472">Membrane</keyword>
<sequence length="145" mass="16107">MSPLIFDKPLLGPLVGLNAWTFAMEGLLYKRRIPALAKFDISFDPATVKSQKAEKLPPFVNWAADNFNNLLEQPTQFYGVMLALSIMGVKDKLTVRGAWAYVGLRVIHSLIHVSTNSLNLRFSVFASSSVVLLGLTARAAYELFF</sequence>
<dbReference type="Proteomes" id="UP000070501">
    <property type="component" value="Unassembled WGS sequence"/>
</dbReference>
<evidence type="ECO:0000313" key="6">
    <source>
        <dbReference type="Proteomes" id="UP000070501"/>
    </source>
</evidence>
<dbReference type="Gene3D" id="1.20.120.550">
    <property type="entry name" value="Membrane associated eicosanoid/glutathione metabolism-like domain"/>
    <property type="match status" value="1"/>
</dbReference>
<dbReference type="GO" id="GO:0016020">
    <property type="term" value="C:membrane"/>
    <property type="evidence" value="ECO:0007669"/>
    <property type="project" value="UniProtKB-SubCell"/>
</dbReference>
<dbReference type="InParanoid" id="A0A136IT76"/>
<evidence type="ECO:0000313" key="5">
    <source>
        <dbReference type="EMBL" id="KXJ88058.1"/>
    </source>
</evidence>
<keyword evidence="2" id="KW-0812">Transmembrane</keyword>
<evidence type="ECO:0000256" key="4">
    <source>
        <dbReference type="ARBA" id="ARBA00023136"/>
    </source>
</evidence>
<dbReference type="InterPro" id="IPR023352">
    <property type="entry name" value="MAPEG-like_dom_sf"/>
</dbReference>
<dbReference type="OrthoDB" id="4456959at2759"/>
<name>A0A136IT76_9PEZI</name>
<dbReference type="AlphaFoldDB" id="A0A136IT76"/>
<dbReference type="SUPFAM" id="SSF161084">
    <property type="entry name" value="MAPEG domain-like"/>
    <property type="match status" value="1"/>
</dbReference>
<keyword evidence="3" id="KW-1133">Transmembrane helix</keyword>
<dbReference type="EMBL" id="KQ964260">
    <property type="protein sequence ID" value="KXJ88058.1"/>
    <property type="molecule type" value="Genomic_DNA"/>
</dbReference>
<gene>
    <name evidence="5" type="ORF">Micbo1qcDRAFT_207807</name>
</gene>